<dbReference type="Gene3D" id="3.30.160.60">
    <property type="entry name" value="Classic Zinc Finger"/>
    <property type="match status" value="2"/>
</dbReference>
<reference evidence="10" key="1">
    <citation type="submission" date="2021-01" db="EMBL/GenBank/DDBJ databases">
        <authorList>
            <person name="Corre E."/>
            <person name="Pelletier E."/>
            <person name="Niang G."/>
            <person name="Scheremetjew M."/>
            <person name="Finn R."/>
            <person name="Kale V."/>
            <person name="Holt S."/>
            <person name="Cochrane G."/>
            <person name="Meng A."/>
            <person name="Brown T."/>
            <person name="Cohen L."/>
        </authorList>
    </citation>
    <scope>NUCLEOTIDE SEQUENCE</scope>
    <source>
        <strain evidence="10">CCMP 769</strain>
    </source>
</reference>
<dbReference type="PANTHER" id="PTHR23226">
    <property type="entry name" value="ZINC FINGER AND SCAN DOMAIN-CONTAINING"/>
    <property type="match status" value="1"/>
</dbReference>
<dbReference type="InterPro" id="IPR036236">
    <property type="entry name" value="Znf_C2H2_sf"/>
</dbReference>
<feature type="domain" description="C2H2-type" evidence="9">
    <location>
        <begin position="394"/>
        <end position="420"/>
    </location>
</feature>
<feature type="region of interest" description="Disordered" evidence="8">
    <location>
        <begin position="281"/>
        <end position="316"/>
    </location>
</feature>
<dbReference type="FunFam" id="3.30.160.60:FF:000100">
    <property type="entry name" value="Zinc finger 45-like"/>
    <property type="match status" value="1"/>
</dbReference>
<evidence type="ECO:0000256" key="7">
    <source>
        <dbReference type="PROSITE-ProRule" id="PRU00042"/>
    </source>
</evidence>
<dbReference type="SUPFAM" id="SSF57667">
    <property type="entry name" value="beta-beta-alpha zinc fingers"/>
    <property type="match status" value="2"/>
</dbReference>
<protein>
    <recommendedName>
        <fullName evidence="9">C2H2-type domain-containing protein</fullName>
    </recommendedName>
</protein>
<evidence type="ECO:0000256" key="5">
    <source>
        <dbReference type="ARBA" id="ARBA00022833"/>
    </source>
</evidence>
<evidence type="ECO:0000256" key="1">
    <source>
        <dbReference type="ARBA" id="ARBA00004123"/>
    </source>
</evidence>
<evidence type="ECO:0000256" key="6">
    <source>
        <dbReference type="ARBA" id="ARBA00023242"/>
    </source>
</evidence>
<evidence type="ECO:0000313" key="10">
    <source>
        <dbReference type="EMBL" id="CAE0033982.1"/>
    </source>
</evidence>
<dbReference type="SMART" id="SM00355">
    <property type="entry name" value="ZnF_C2H2"/>
    <property type="match status" value="3"/>
</dbReference>
<dbReference type="GO" id="GO:0000981">
    <property type="term" value="F:DNA-binding transcription factor activity, RNA polymerase II-specific"/>
    <property type="evidence" value="ECO:0007669"/>
    <property type="project" value="TreeGrafter"/>
</dbReference>
<dbReference type="AlphaFoldDB" id="A0A7S3E7P9"/>
<comment type="subcellular location">
    <subcellularLocation>
        <location evidence="1">Nucleus</location>
    </subcellularLocation>
</comment>
<feature type="compositionally biased region" description="Basic and acidic residues" evidence="8">
    <location>
        <begin position="288"/>
        <end position="297"/>
    </location>
</feature>
<dbReference type="Pfam" id="PF00096">
    <property type="entry name" value="zf-C2H2"/>
    <property type="match status" value="2"/>
</dbReference>
<dbReference type="EMBL" id="HBHW01002380">
    <property type="protein sequence ID" value="CAE0033982.1"/>
    <property type="molecule type" value="Transcribed_RNA"/>
</dbReference>
<keyword evidence="5" id="KW-0862">Zinc</keyword>
<dbReference type="GO" id="GO:0005634">
    <property type="term" value="C:nucleus"/>
    <property type="evidence" value="ECO:0007669"/>
    <property type="project" value="UniProtKB-SubCell"/>
</dbReference>
<feature type="domain" description="C2H2-type" evidence="9">
    <location>
        <begin position="336"/>
        <end position="364"/>
    </location>
</feature>
<keyword evidence="2" id="KW-0479">Metal-binding</keyword>
<gene>
    <name evidence="10" type="ORF">RMAR00112_LOCUS1924</name>
</gene>
<evidence type="ECO:0000256" key="3">
    <source>
        <dbReference type="ARBA" id="ARBA00022737"/>
    </source>
</evidence>
<keyword evidence="6" id="KW-0539">Nucleus</keyword>
<feature type="domain" description="C2H2-type" evidence="9">
    <location>
        <begin position="365"/>
        <end position="393"/>
    </location>
</feature>
<keyword evidence="3" id="KW-0677">Repeat</keyword>
<evidence type="ECO:0000256" key="8">
    <source>
        <dbReference type="SAM" id="MobiDB-lite"/>
    </source>
</evidence>
<organism evidence="10">
    <name type="scientific">Rhodosorus marinus</name>
    <dbReference type="NCBI Taxonomy" id="101924"/>
    <lineage>
        <taxon>Eukaryota</taxon>
        <taxon>Rhodophyta</taxon>
        <taxon>Stylonematophyceae</taxon>
        <taxon>Stylonematales</taxon>
        <taxon>Stylonemataceae</taxon>
        <taxon>Rhodosorus</taxon>
    </lineage>
</organism>
<proteinExistence type="predicted"/>
<sequence>MEPETRPDQWIPDEMMMQWLYCDVPDLPFMFERGSLLQSNRMKLRSDDLELPANVWTPLFVPQYAQDGVLFGTVFGGRSLLSAVFPMEVGNSSRYCIDCRGEFMTLYFCHRSEAGSIELLRVQLDGIGDTKCSNAVYLESNPDQIFFKFQLREKRLCPFCSSRGFVCECSEGMRIRALADVEHGYLRTGLSFSKSNDHVTMCEGIAEAFSLFFSTKYSLWGTIAMRKDFGSTELIHSPCHFPKSYSFMPSGRVVDSARIGHAQMYISSRAPNSTLFLTDSSGCSEDADSPKGKESSDSRLASGDGSATRTESGAKFERKEDDDIRYRLLHVGERDYECSLCSRRFVHKTHLRDHVASVHYKLNKAQCPECGKSFVSRSKVNRHILAVHRKQKRHSCEVCGRSFFQKWDLKKHSETHQSQR</sequence>
<evidence type="ECO:0000256" key="2">
    <source>
        <dbReference type="ARBA" id="ARBA00022723"/>
    </source>
</evidence>
<dbReference type="GO" id="GO:0008270">
    <property type="term" value="F:zinc ion binding"/>
    <property type="evidence" value="ECO:0007669"/>
    <property type="project" value="UniProtKB-KW"/>
</dbReference>
<dbReference type="PANTHER" id="PTHR23226:SF416">
    <property type="entry name" value="FI01424P"/>
    <property type="match status" value="1"/>
</dbReference>
<dbReference type="PROSITE" id="PS00028">
    <property type="entry name" value="ZINC_FINGER_C2H2_1"/>
    <property type="match status" value="3"/>
</dbReference>
<accession>A0A7S3E7P9</accession>
<dbReference type="PROSITE" id="PS50157">
    <property type="entry name" value="ZINC_FINGER_C2H2_2"/>
    <property type="match status" value="3"/>
</dbReference>
<name>A0A7S3E7P9_9RHOD</name>
<dbReference type="GO" id="GO:0000978">
    <property type="term" value="F:RNA polymerase II cis-regulatory region sequence-specific DNA binding"/>
    <property type="evidence" value="ECO:0007669"/>
    <property type="project" value="TreeGrafter"/>
</dbReference>
<keyword evidence="4 7" id="KW-0863">Zinc-finger</keyword>
<evidence type="ECO:0000259" key="9">
    <source>
        <dbReference type="PROSITE" id="PS50157"/>
    </source>
</evidence>
<evidence type="ECO:0000256" key="4">
    <source>
        <dbReference type="ARBA" id="ARBA00022771"/>
    </source>
</evidence>
<dbReference type="InterPro" id="IPR013087">
    <property type="entry name" value="Znf_C2H2_type"/>
</dbReference>
<dbReference type="Pfam" id="PF13894">
    <property type="entry name" value="zf-C2H2_4"/>
    <property type="match status" value="1"/>
</dbReference>